<dbReference type="KEGG" id="dzi:111294688"/>
<gene>
    <name evidence="3" type="primary">LOC111294688</name>
</gene>
<keyword evidence="1" id="KW-0472">Membrane</keyword>
<keyword evidence="1" id="KW-1133">Transmembrane helix</keyword>
<accession>A0A6P5YU67</accession>
<dbReference type="OrthoDB" id="771233at2759"/>
<dbReference type="InterPro" id="IPR004158">
    <property type="entry name" value="DUF247_pln"/>
</dbReference>
<dbReference type="PANTHER" id="PTHR31170:SF17">
    <property type="match status" value="1"/>
</dbReference>
<dbReference type="GeneID" id="111294688"/>
<dbReference type="Pfam" id="PF03140">
    <property type="entry name" value="DUF247"/>
    <property type="match status" value="1"/>
</dbReference>
<keyword evidence="1" id="KW-0812">Transmembrane</keyword>
<feature type="transmembrane region" description="Helical" evidence="1">
    <location>
        <begin position="98"/>
        <end position="121"/>
    </location>
</feature>
<keyword evidence="2" id="KW-1185">Reference proteome</keyword>
<sequence>MATLGLQILLESVRELIANSYPEINHKLEKWMIGIMVFVTVVKLAPYDTDGREGMTPICGTTVARKKGRVGKENKLLSLSGILIVFFCDIIMSHYTRYVFATISFIAETFIFLYVSMDALFTDKWKASSARLTGDEIEWMTSWMPRVPLLYRGGNEPWISLLGYGTLESNPSRTSEQLIQAWKRTQRMRLGPLIDKVTFDYQIWKAMRPRDIVLLPDESIKNLGAVDPSMEKNTKNEVMASNDDIRIIIESLDNREKPSSEERFSSDWLHQASDQVIAGDLGNNCIRKSKKKSLAEDPLQLCEVSFDERKWGIYKVPYPLREKNEKAYEPNVISIGPDHRGKERLKSMEVIKRHCFNRMIKQRKDEAKKFVSAMKDMEKKVREFYEQPLECIDSDTFVEMMVLDGCFIVLLFQLNDYLVNILCKMKKGTHDEIFYDLLLVENQLPFFVLLKLYDMIKTSSVEFPTLVFSFYSKGLLPGPGICHPGRFPKPVSIKHLLGFVNGCWLPSEPEVEAEVKAKETIAQCLRKFICCRGKQVVQRLRNFIYRGREQEEEGSNRSWKFIRSATELEEAGINFEKKVWKQKEGLETELKKMSLFDVEFTDDGTLKIPILRVEDNTERILRNFLAHEQFLRSSKSTYVGDYVMLMDNLINSGKDVQLLCKQGIVVNCLGDDEVVAQMFNKLGDAIYVHNDFNNFYYADIFDNVDKHCKKRRNKWKGKLKKWKAKLMKDYFNSPWSFISVVTAVVLLLLTAVQTIFSVLSYFHPQ</sequence>
<evidence type="ECO:0000313" key="2">
    <source>
        <dbReference type="Proteomes" id="UP000515121"/>
    </source>
</evidence>
<proteinExistence type="predicted"/>
<reference evidence="3" key="1">
    <citation type="submission" date="2025-08" db="UniProtKB">
        <authorList>
            <consortium name="RefSeq"/>
        </authorList>
    </citation>
    <scope>IDENTIFICATION</scope>
    <source>
        <tissue evidence="3">Fruit stalk</tissue>
    </source>
</reference>
<organism evidence="2 3">
    <name type="scientific">Durio zibethinus</name>
    <name type="common">Durian</name>
    <dbReference type="NCBI Taxonomy" id="66656"/>
    <lineage>
        <taxon>Eukaryota</taxon>
        <taxon>Viridiplantae</taxon>
        <taxon>Streptophyta</taxon>
        <taxon>Embryophyta</taxon>
        <taxon>Tracheophyta</taxon>
        <taxon>Spermatophyta</taxon>
        <taxon>Magnoliopsida</taxon>
        <taxon>eudicotyledons</taxon>
        <taxon>Gunneridae</taxon>
        <taxon>Pentapetalae</taxon>
        <taxon>rosids</taxon>
        <taxon>malvids</taxon>
        <taxon>Malvales</taxon>
        <taxon>Malvaceae</taxon>
        <taxon>Helicteroideae</taxon>
        <taxon>Durio</taxon>
    </lineage>
</organism>
<evidence type="ECO:0000313" key="3">
    <source>
        <dbReference type="RefSeq" id="XP_022743827.1"/>
    </source>
</evidence>
<dbReference type="Proteomes" id="UP000515121">
    <property type="component" value="Unplaced"/>
</dbReference>
<evidence type="ECO:0000256" key="1">
    <source>
        <dbReference type="SAM" id="Phobius"/>
    </source>
</evidence>
<feature type="transmembrane region" description="Helical" evidence="1">
    <location>
        <begin position="735"/>
        <end position="762"/>
    </location>
</feature>
<dbReference type="AlphaFoldDB" id="A0A6P5YU67"/>
<feature type="transmembrane region" description="Helical" evidence="1">
    <location>
        <begin position="76"/>
        <end position="92"/>
    </location>
</feature>
<name>A0A6P5YU67_DURZI</name>
<protein>
    <submittedName>
        <fullName evidence="3">UPF0481 protein At3g47200-like</fullName>
    </submittedName>
</protein>
<dbReference type="PANTHER" id="PTHR31170">
    <property type="entry name" value="BNAC04G53230D PROTEIN"/>
    <property type="match status" value="1"/>
</dbReference>
<dbReference type="RefSeq" id="XP_022743827.1">
    <property type="nucleotide sequence ID" value="XM_022888092.1"/>
</dbReference>